<dbReference type="Proteomes" id="UP000239939">
    <property type="component" value="Unassembled WGS sequence"/>
</dbReference>
<evidence type="ECO:0000313" key="2">
    <source>
        <dbReference type="EMBL" id="PPU98558.1"/>
    </source>
</evidence>
<dbReference type="RefSeq" id="WP_208619534.1">
    <property type="nucleotide sequence ID" value="NZ_MDEJ01000014.1"/>
</dbReference>
<name>A0A2S7EZI5_9XANT</name>
<keyword evidence="1" id="KW-0812">Transmembrane</keyword>
<dbReference type="EMBL" id="MDEJ01000014">
    <property type="protein sequence ID" value="PPU98558.1"/>
    <property type="molecule type" value="Genomic_DNA"/>
</dbReference>
<keyword evidence="1" id="KW-0472">Membrane</keyword>
<dbReference type="AlphaFoldDB" id="A0A2S7EZI5"/>
<reference evidence="3" key="1">
    <citation type="submission" date="2016-08" db="EMBL/GenBank/DDBJ databases">
        <authorList>
            <person name="Merda D."/>
            <person name="Briand M."/>
            <person name="Taghouti G."/>
            <person name="Carrere S."/>
            <person name="Gouzy J."/>
            <person name="Portier P."/>
            <person name="Jacques M.-A."/>
            <person name="Fischer-Le Saux M."/>
        </authorList>
    </citation>
    <scope>NUCLEOTIDE SEQUENCE [LARGE SCALE GENOMIC DNA]</scope>
    <source>
        <strain evidence="3">CFBP1817</strain>
    </source>
</reference>
<gene>
    <name evidence="2" type="ORF">XpopCFBP1817_03685</name>
</gene>
<sequence length="72" mass="7989">HARTCFYTIRVQPADLSRENVGKPQVLEAILQTAEIFFSSIGQATIRNAWRYFGLSLLAVAVACGFIFLKIG</sequence>
<feature type="transmembrane region" description="Helical" evidence="1">
    <location>
        <begin position="49"/>
        <end position="69"/>
    </location>
</feature>
<evidence type="ECO:0000313" key="3">
    <source>
        <dbReference type="Proteomes" id="UP000239939"/>
    </source>
</evidence>
<comment type="caution">
    <text evidence="2">The sequence shown here is derived from an EMBL/GenBank/DDBJ whole genome shotgun (WGS) entry which is preliminary data.</text>
</comment>
<organism evidence="2 3">
    <name type="scientific">Xanthomonas populi</name>
    <dbReference type="NCBI Taxonomy" id="53414"/>
    <lineage>
        <taxon>Bacteria</taxon>
        <taxon>Pseudomonadati</taxon>
        <taxon>Pseudomonadota</taxon>
        <taxon>Gammaproteobacteria</taxon>
        <taxon>Lysobacterales</taxon>
        <taxon>Lysobacteraceae</taxon>
        <taxon>Xanthomonas</taxon>
    </lineage>
</organism>
<keyword evidence="1" id="KW-1133">Transmembrane helix</keyword>
<keyword evidence="3" id="KW-1185">Reference proteome</keyword>
<protein>
    <submittedName>
        <fullName evidence="2">Uncharacterized protein</fullName>
    </submittedName>
</protein>
<accession>A0A2S7EZI5</accession>
<proteinExistence type="predicted"/>
<evidence type="ECO:0000256" key="1">
    <source>
        <dbReference type="SAM" id="Phobius"/>
    </source>
</evidence>
<feature type="non-terminal residue" evidence="2">
    <location>
        <position position="1"/>
    </location>
</feature>